<evidence type="ECO:0000256" key="1">
    <source>
        <dbReference type="ARBA" id="ARBA00022679"/>
    </source>
</evidence>
<accession>A0ABS9K8U0</accession>
<evidence type="ECO:0000256" key="2">
    <source>
        <dbReference type="SAM" id="SignalP"/>
    </source>
</evidence>
<sequence>MRNNYVTLPGKWKHSFLTILTMLLVASCSTAQQNSADIEWLIESLQITEGSVIADIGAGDGDQSIELAQYVGSEGHIYSTEIGEESLQNLRRSIEGSELSNVTVLEGHPQRTNLPEACCDGIFLRRVYHHIGDPPSFNASLLESLKPGGRLAIIDFRPRGEEAEPGERAEGDEHGVTPETVIEEITSVGFELIDSQDESGRFYYIMFSKPE</sequence>
<dbReference type="EMBL" id="JAKLWS010000001">
    <property type="protein sequence ID" value="MCG2587261.1"/>
    <property type="molecule type" value="Genomic_DNA"/>
</dbReference>
<evidence type="ECO:0000259" key="3">
    <source>
        <dbReference type="Pfam" id="PF13847"/>
    </source>
</evidence>
<dbReference type="PANTHER" id="PTHR43861">
    <property type="entry name" value="TRANS-ACONITATE 2-METHYLTRANSFERASE-RELATED"/>
    <property type="match status" value="1"/>
</dbReference>
<dbReference type="Gene3D" id="3.40.50.150">
    <property type="entry name" value="Vaccinia Virus protein VP39"/>
    <property type="match status" value="1"/>
</dbReference>
<name>A0ABS9K8U0_9BACT</name>
<keyword evidence="4" id="KW-0489">Methyltransferase</keyword>
<keyword evidence="5" id="KW-1185">Reference proteome</keyword>
<feature type="domain" description="Methyltransferase" evidence="3">
    <location>
        <begin position="48"/>
        <end position="160"/>
    </location>
</feature>
<evidence type="ECO:0000313" key="5">
    <source>
        <dbReference type="Proteomes" id="UP001165366"/>
    </source>
</evidence>
<comment type="caution">
    <text evidence="4">The sequence shown here is derived from an EMBL/GenBank/DDBJ whole genome shotgun (WGS) entry which is preliminary data.</text>
</comment>
<dbReference type="CDD" id="cd02440">
    <property type="entry name" value="AdoMet_MTases"/>
    <property type="match status" value="1"/>
</dbReference>
<dbReference type="Pfam" id="PF13847">
    <property type="entry name" value="Methyltransf_31"/>
    <property type="match status" value="1"/>
</dbReference>
<dbReference type="PANTHER" id="PTHR43861:SF3">
    <property type="entry name" value="PUTATIVE (AFU_ORTHOLOGUE AFUA_2G14390)-RELATED"/>
    <property type="match status" value="1"/>
</dbReference>
<keyword evidence="2" id="KW-0732">Signal</keyword>
<gene>
    <name evidence="4" type="ORF">L6773_01700</name>
</gene>
<dbReference type="GO" id="GO:0008168">
    <property type="term" value="F:methyltransferase activity"/>
    <property type="evidence" value="ECO:0007669"/>
    <property type="project" value="UniProtKB-KW"/>
</dbReference>
<dbReference type="PROSITE" id="PS51257">
    <property type="entry name" value="PROKAR_LIPOPROTEIN"/>
    <property type="match status" value="1"/>
</dbReference>
<keyword evidence="1" id="KW-0808">Transferase</keyword>
<dbReference type="GO" id="GO:0032259">
    <property type="term" value="P:methylation"/>
    <property type="evidence" value="ECO:0007669"/>
    <property type="project" value="UniProtKB-KW"/>
</dbReference>
<proteinExistence type="predicted"/>
<reference evidence="4" key="2">
    <citation type="submission" date="2024-05" db="EMBL/GenBank/DDBJ databases">
        <title>Rhodohalobacter halophilus gen. nov., sp. nov., a moderately halophilic member of the family Balneolaceae.</title>
        <authorList>
            <person name="Xia J."/>
        </authorList>
    </citation>
    <scope>NUCLEOTIDE SEQUENCE</scope>
    <source>
        <strain evidence="4">WB101</strain>
    </source>
</reference>
<feature type="chain" id="PRO_5046230676" evidence="2">
    <location>
        <begin position="32"/>
        <end position="211"/>
    </location>
</feature>
<dbReference type="InterPro" id="IPR029063">
    <property type="entry name" value="SAM-dependent_MTases_sf"/>
</dbReference>
<evidence type="ECO:0000313" key="4">
    <source>
        <dbReference type="EMBL" id="MCG2587261.1"/>
    </source>
</evidence>
<protein>
    <submittedName>
        <fullName evidence="4">Methyltransferase domain-containing protein</fullName>
    </submittedName>
</protein>
<feature type="signal peptide" evidence="2">
    <location>
        <begin position="1"/>
        <end position="31"/>
    </location>
</feature>
<reference evidence="4" key="1">
    <citation type="submission" date="2022-01" db="EMBL/GenBank/DDBJ databases">
        <authorList>
            <person name="Wang Y."/>
        </authorList>
    </citation>
    <scope>NUCLEOTIDE SEQUENCE</scope>
    <source>
        <strain evidence="4">WB101</strain>
    </source>
</reference>
<dbReference type="SUPFAM" id="SSF53335">
    <property type="entry name" value="S-adenosyl-L-methionine-dependent methyltransferases"/>
    <property type="match status" value="1"/>
</dbReference>
<dbReference type="InterPro" id="IPR025714">
    <property type="entry name" value="Methyltranfer_dom"/>
</dbReference>
<organism evidence="4 5">
    <name type="scientific">Rhodohalobacter sulfatireducens</name>
    <dbReference type="NCBI Taxonomy" id="2911366"/>
    <lineage>
        <taxon>Bacteria</taxon>
        <taxon>Pseudomonadati</taxon>
        <taxon>Balneolota</taxon>
        <taxon>Balneolia</taxon>
        <taxon>Balneolales</taxon>
        <taxon>Balneolaceae</taxon>
        <taxon>Rhodohalobacter</taxon>
    </lineage>
</organism>
<dbReference type="Proteomes" id="UP001165366">
    <property type="component" value="Unassembled WGS sequence"/>
</dbReference>
<dbReference type="RefSeq" id="WP_237852103.1">
    <property type="nucleotide sequence ID" value="NZ_JAKLWS010000001.1"/>
</dbReference>